<evidence type="ECO:0000256" key="1">
    <source>
        <dbReference type="ARBA" id="ARBA00022737"/>
    </source>
</evidence>
<evidence type="ECO:0000313" key="6">
    <source>
        <dbReference type="EMBL" id="SIQ60685.1"/>
    </source>
</evidence>
<dbReference type="SMART" id="SM00028">
    <property type="entry name" value="TPR"/>
    <property type="match status" value="1"/>
</dbReference>
<keyword evidence="2 3" id="KW-0802">TPR repeat</keyword>
<dbReference type="InterPro" id="IPR002035">
    <property type="entry name" value="VWF_A"/>
</dbReference>
<evidence type="ECO:0000259" key="5">
    <source>
        <dbReference type="SMART" id="SM00327"/>
    </source>
</evidence>
<dbReference type="PANTHER" id="PTHR22550">
    <property type="entry name" value="SPORE GERMINATION PROTEIN"/>
    <property type="match status" value="1"/>
</dbReference>
<gene>
    <name evidence="6" type="ORF">SAMN05421647_106205</name>
</gene>
<organism evidence="6 7">
    <name type="scientific">Marinobacterium stanieri</name>
    <dbReference type="NCBI Taxonomy" id="49186"/>
    <lineage>
        <taxon>Bacteria</taxon>
        <taxon>Pseudomonadati</taxon>
        <taxon>Pseudomonadota</taxon>
        <taxon>Gammaproteobacteria</taxon>
        <taxon>Oceanospirillales</taxon>
        <taxon>Oceanospirillaceae</taxon>
        <taxon>Marinobacterium</taxon>
    </lineage>
</organism>
<keyword evidence="4" id="KW-1133">Transmembrane helix</keyword>
<dbReference type="AlphaFoldDB" id="A0A1N6U4X2"/>
<keyword evidence="4" id="KW-0812">Transmembrane</keyword>
<dbReference type="InterPro" id="IPR011990">
    <property type="entry name" value="TPR-like_helical_dom_sf"/>
</dbReference>
<keyword evidence="7" id="KW-1185">Reference proteome</keyword>
<protein>
    <submittedName>
        <fullName evidence="6">Ca-activated chloride channel family protein</fullName>
    </submittedName>
</protein>
<feature type="repeat" description="TPR" evidence="3">
    <location>
        <begin position="377"/>
        <end position="410"/>
    </location>
</feature>
<feature type="domain" description="VWFA" evidence="5">
    <location>
        <begin position="94"/>
        <end position="255"/>
    </location>
</feature>
<keyword evidence="1" id="KW-0677">Repeat</keyword>
<dbReference type="Gene3D" id="1.25.40.10">
    <property type="entry name" value="Tetratricopeptide repeat domain"/>
    <property type="match status" value="1"/>
</dbReference>
<feature type="transmembrane region" description="Helical" evidence="4">
    <location>
        <begin position="61"/>
        <end position="83"/>
    </location>
</feature>
<evidence type="ECO:0000256" key="4">
    <source>
        <dbReference type="SAM" id="Phobius"/>
    </source>
</evidence>
<dbReference type="Proteomes" id="UP000186895">
    <property type="component" value="Unassembled WGS sequence"/>
</dbReference>
<dbReference type="InterPro" id="IPR036465">
    <property type="entry name" value="vWFA_dom_sf"/>
</dbReference>
<dbReference type="EMBL" id="FTMN01000006">
    <property type="protein sequence ID" value="SIQ60685.1"/>
    <property type="molecule type" value="Genomic_DNA"/>
</dbReference>
<keyword evidence="4" id="KW-0472">Membrane</keyword>
<dbReference type="InterPro" id="IPR050768">
    <property type="entry name" value="UPF0353/GerABKA_families"/>
</dbReference>
<dbReference type="PROSITE" id="PS50005">
    <property type="entry name" value="TPR"/>
    <property type="match status" value="1"/>
</dbReference>
<dbReference type="InterPro" id="IPR013105">
    <property type="entry name" value="TPR_2"/>
</dbReference>
<proteinExistence type="predicted"/>
<dbReference type="SUPFAM" id="SSF53300">
    <property type="entry name" value="vWA-like"/>
    <property type="match status" value="1"/>
</dbReference>
<feature type="transmembrane region" description="Helical" evidence="4">
    <location>
        <begin position="12"/>
        <end position="32"/>
    </location>
</feature>
<dbReference type="Pfam" id="PF13519">
    <property type="entry name" value="VWA_2"/>
    <property type="match status" value="1"/>
</dbReference>
<sequence>MMEALNEFHFLRPWALLITLFGLMLIPLWQQLRRHRDALQRMIAPHLLRHLKISAGAQQRWLPIHSTSLLLILGGLAVAGPSWDRALPPFAEEKTRVTLLIDLSPSMGTGSNTLALAQEHIQTLAQQNPGWHLSLIGYGPSAHLIMPPTRDRELLSLYLNSLEAGLIPGSGHNLEAALALAQSSLQQASDAQALILITDDLGNTQLGEPATPTGSILVLAPETTLNTAAAELRIEQLGAHSRTFSTRESDVRWLENQVEAHFTHLNNRDDELEWRDLGYWLVWPALLLSLVSVRKGWQVQWCWLPLTLFLSAPPQAEAGTLADAFLTPDQQGRIAFESGRYSEAAEQFQSLYLRGVSAYRAADYALAIEHFSQLDTAEAWFYLGNSYARQLELHKAITAYETALQKQPDFPTARQNLALIEPLARQLDAQREGAPEMEADALRFDKHADQGTPAEIQRSTRMNDAIWLENLNTSATEFLRRRFAAEQAAGVAHED</sequence>
<name>A0A1N6U4X2_9GAMM</name>
<evidence type="ECO:0000313" key="7">
    <source>
        <dbReference type="Proteomes" id="UP000186895"/>
    </source>
</evidence>
<dbReference type="STRING" id="49186.SAMN05421647_106205"/>
<evidence type="ECO:0000256" key="2">
    <source>
        <dbReference type="ARBA" id="ARBA00022803"/>
    </source>
</evidence>
<dbReference type="SMART" id="SM00327">
    <property type="entry name" value="VWA"/>
    <property type="match status" value="1"/>
</dbReference>
<accession>A0A1N6U4X2</accession>
<dbReference type="InterPro" id="IPR019734">
    <property type="entry name" value="TPR_rpt"/>
</dbReference>
<dbReference type="Gene3D" id="3.40.50.410">
    <property type="entry name" value="von Willebrand factor, type A domain"/>
    <property type="match status" value="1"/>
</dbReference>
<dbReference type="Pfam" id="PF07719">
    <property type="entry name" value="TPR_2"/>
    <property type="match status" value="1"/>
</dbReference>
<dbReference type="SUPFAM" id="SSF48452">
    <property type="entry name" value="TPR-like"/>
    <property type="match status" value="1"/>
</dbReference>
<dbReference type="PANTHER" id="PTHR22550:SF14">
    <property type="entry name" value="VWFA DOMAIN-CONTAINING PROTEIN"/>
    <property type="match status" value="1"/>
</dbReference>
<evidence type="ECO:0000256" key="3">
    <source>
        <dbReference type="PROSITE-ProRule" id="PRU00339"/>
    </source>
</evidence>
<reference evidence="6 7" key="1">
    <citation type="submission" date="2017-01" db="EMBL/GenBank/DDBJ databases">
        <authorList>
            <person name="Mah S.A."/>
            <person name="Swanson W.J."/>
            <person name="Moy G.W."/>
            <person name="Vacquier V.D."/>
        </authorList>
    </citation>
    <scope>NUCLEOTIDE SEQUENCE [LARGE SCALE GENOMIC DNA]</scope>
    <source>
        <strain evidence="6 7">DSM 7027</strain>
    </source>
</reference>